<evidence type="ECO:0000259" key="12">
    <source>
        <dbReference type="PROSITE" id="PS50157"/>
    </source>
</evidence>
<dbReference type="Gene3D" id="3.30.160.60">
    <property type="entry name" value="Classic Zinc Finger"/>
    <property type="match status" value="3"/>
</dbReference>
<dbReference type="PANTHER" id="PTHR24388:SF96">
    <property type="entry name" value="GENE, 32687-RELATED"/>
    <property type="match status" value="1"/>
</dbReference>
<dbReference type="InterPro" id="IPR036236">
    <property type="entry name" value="Znf_C2H2_sf"/>
</dbReference>
<keyword evidence="9" id="KW-0804">Transcription</keyword>
<comment type="subcellular location">
    <subcellularLocation>
        <location evidence="1">Nucleus</location>
    </subcellularLocation>
</comment>
<dbReference type="PROSITE" id="PS00028">
    <property type="entry name" value="ZINC_FINGER_C2H2_1"/>
    <property type="match status" value="3"/>
</dbReference>
<keyword evidence="6" id="KW-0862">Zinc</keyword>
<evidence type="ECO:0000313" key="13">
    <source>
        <dbReference type="EMBL" id="KAK2163482.1"/>
    </source>
</evidence>
<keyword evidence="10" id="KW-0539">Nucleus</keyword>
<dbReference type="PANTHER" id="PTHR24388">
    <property type="entry name" value="ZINC FINGER PROTEIN"/>
    <property type="match status" value="1"/>
</dbReference>
<feature type="domain" description="C2H2-type" evidence="12">
    <location>
        <begin position="37"/>
        <end position="65"/>
    </location>
</feature>
<evidence type="ECO:0000256" key="4">
    <source>
        <dbReference type="ARBA" id="ARBA00022737"/>
    </source>
</evidence>
<evidence type="ECO:0000256" key="2">
    <source>
        <dbReference type="ARBA" id="ARBA00006991"/>
    </source>
</evidence>
<gene>
    <name evidence="13" type="ORF">LSH36_79g11009</name>
</gene>
<evidence type="ECO:0000256" key="8">
    <source>
        <dbReference type="ARBA" id="ARBA00023125"/>
    </source>
</evidence>
<dbReference type="EMBL" id="JAODUP010000079">
    <property type="protein sequence ID" value="KAK2163482.1"/>
    <property type="molecule type" value="Genomic_DNA"/>
</dbReference>
<dbReference type="InterPro" id="IPR013087">
    <property type="entry name" value="Znf_C2H2_type"/>
</dbReference>
<dbReference type="GO" id="GO:0000981">
    <property type="term" value="F:DNA-binding transcription factor activity, RNA polymerase II-specific"/>
    <property type="evidence" value="ECO:0007669"/>
    <property type="project" value="TreeGrafter"/>
</dbReference>
<proteinExistence type="inferred from homology"/>
<name>A0AAD9K250_9ANNE</name>
<dbReference type="Pfam" id="PF13894">
    <property type="entry name" value="zf-C2H2_4"/>
    <property type="match status" value="1"/>
</dbReference>
<keyword evidence="4" id="KW-0677">Repeat</keyword>
<evidence type="ECO:0000256" key="10">
    <source>
        <dbReference type="ARBA" id="ARBA00023242"/>
    </source>
</evidence>
<keyword evidence="7" id="KW-0805">Transcription regulation</keyword>
<dbReference type="Pfam" id="PF00096">
    <property type="entry name" value="zf-C2H2"/>
    <property type="match status" value="3"/>
</dbReference>
<sequence>MTECHILLQIRCEMCGKMFYRSYILRHQRAVHFKFRFPCNMCDKTYTLPENLARHKKVVHTDEKHGASLTAGSNSNTMHSFDLFQCDVCGKTFLTPSRLKRHKDGIHLKLRYKCNMCTRSYTQQDNLLTHQKLAHCMRQ</sequence>
<keyword evidence="3" id="KW-0479">Metal-binding</keyword>
<reference evidence="13" key="1">
    <citation type="journal article" date="2023" name="Mol. Biol. Evol.">
        <title>Third-Generation Sequencing Reveals the Adaptive Role of the Epigenome in Three Deep-Sea Polychaetes.</title>
        <authorList>
            <person name="Perez M."/>
            <person name="Aroh O."/>
            <person name="Sun Y."/>
            <person name="Lan Y."/>
            <person name="Juniper S.K."/>
            <person name="Young C.R."/>
            <person name="Angers B."/>
            <person name="Qian P.Y."/>
        </authorList>
    </citation>
    <scope>NUCLEOTIDE SEQUENCE</scope>
    <source>
        <strain evidence="13">P08H-3</strain>
    </source>
</reference>
<dbReference type="AlphaFoldDB" id="A0AAD9K250"/>
<dbReference type="InterPro" id="IPR050527">
    <property type="entry name" value="Snail/Krueppel_Znf"/>
</dbReference>
<dbReference type="PROSITE" id="PS50157">
    <property type="entry name" value="ZINC_FINGER_C2H2_2"/>
    <property type="match status" value="3"/>
</dbReference>
<evidence type="ECO:0000313" key="14">
    <source>
        <dbReference type="Proteomes" id="UP001208570"/>
    </source>
</evidence>
<dbReference type="SMART" id="SM00355">
    <property type="entry name" value="ZnF_C2H2"/>
    <property type="match status" value="4"/>
</dbReference>
<keyword evidence="14" id="KW-1185">Reference proteome</keyword>
<keyword evidence="5 11" id="KW-0863">Zinc-finger</keyword>
<protein>
    <recommendedName>
        <fullName evidence="12">C2H2-type domain-containing protein</fullName>
    </recommendedName>
</protein>
<evidence type="ECO:0000256" key="1">
    <source>
        <dbReference type="ARBA" id="ARBA00004123"/>
    </source>
</evidence>
<comment type="caution">
    <text evidence="13">The sequence shown here is derived from an EMBL/GenBank/DDBJ whole genome shotgun (WGS) entry which is preliminary data.</text>
</comment>
<organism evidence="13 14">
    <name type="scientific">Paralvinella palmiformis</name>
    <dbReference type="NCBI Taxonomy" id="53620"/>
    <lineage>
        <taxon>Eukaryota</taxon>
        <taxon>Metazoa</taxon>
        <taxon>Spiralia</taxon>
        <taxon>Lophotrochozoa</taxon>
        <taxon>Annelida</taxon>
        <taxon>Polychaeta</taxon>
        <taxon>Sedentaria</taxon>
        <taxon>Canalipalpata</taxon>
        <taxon>Terebellida</taxon>
        <taxon>Terebelliformia</taxon>
        <taxon>Alvinellidae</taxon>
        <taxon>Paralvinella</taxon>
    </lineage>
</organism>
<dbReference type="SUPFAM" id="SSF57667">
    <property type="entry name" value="beta-beta-alpha zinc fingers"/>
    <property type="match status" value="2"/>
</dbReference>
<keyword evidence="8" id="KW-0238">DNA-binding</keyword>
<evidence type="ECO:0000256" key="3">
    <source>
        <dbReference type="ARBA" id="ARBA00022723"/>
    </source>
</evidence>
<dbReference type="GO" id="GO:0008270">
    <property type="term" value="F:zinc ion binding"/>
    <property type="evidence" value="ECO:0007669"/>
    <property type="project" value="UniProtKB-KW"/>
</dbReference>
<evidence type="ECO:0000256" key="11">
    <source>
        <dbReference type="PROSITE-ProRule" id="PRU00042"/>
    </source>
</evidence>
<evidence type="ECO:0000256" key="6">
    <source>
        <dbReference type="ARBA" id="ARBA00022833"/>
    </source>
</evidence>
<evidence type="ECO:0000256" key="9">
    <source>
        <dbReference type="ARBA" id="ARBA00023163"/>
    </source>
</evidence>
<evidence type="ECO:0000256" key="7">
    <source>
        <dbReference type="ARBA" id="ARBA00023015"/>
    </source>
</evidence>
<feature type="domain" description="C2H2-type" evidence="12">
    <location>
        <begin position="112"/>
        <end position="139"/>
    </location>
</feature>
<dbReference type="GO" id="GO:0005634">
    <property type="term" value="C:nucleus"/>
    <property type="evidence" value="ECO:0007669"/>
    <property type="project" value="UniProtKB-SubCell"/>
</dbReference>
<comment type="similarity">
    <text evidence="2">Belongs to the krueppel C2H2-type zinc-finger protein family.</text>
</comment>
<dbReference type="Proteomes" id="UP001208570">
    <property type="component" value="Unassembled WGS sequence"/>
</dbReference>
<accession>A0AAD9K250</accession>
<evidence type="ECO:0000256" key="5">
    <source>
        <dbReference type="ARBA" id="ARBA00022771"/>
    </source>
</evidence>
<dbReference type="GO" id="GO:0000978">
    <property type="term" value="F:RNA polymerase II cis-regulatory region sequence-specific DNA binding"/>
    <property type="evidence" value="ECO:0007669"/>
    <property type="project" value="TreeGrafter"/>
</dbReference>
<feature type="domain" description="C2H2-type" evidence="12">
    <location>
        <begin position="84"/>
        <end position="112"/>
    </location>
</feature>